<dbReference type="EMBL" id="CAUYUJ010009570">
    <property type="protein sequence ID" value="CAK0827163.1"/>
    <property type="molecule type" value="Genomic_DNA"/>
</dbReference>
<accession>A0ABN9S5T0</accession>
<sequence length="186" mass="20804">DIAASMTDQGLFSKDMFMTLSSHLRAWSSAILAAHCNQQDVVQDQLQDFVSWLDRCAASLVPEAFAKWSWSSRPGRGGHYNRVLDRRGGFNPHFLVQCLIFSFHARGTDNSGGANTFRSTIMQALRILPIALQDAAEQIMADNLLPSAATLSRSRLYLDVVWMLVHRDKHRSLIADDAAIYSMMDS</sequence>
<feature type="non-terminal residue" evidence="1">
    <location>
        <position position="186"/>
    </location>
</feature>
<gene>
    <name evidence="1" type="ORF">PCOR1329_LOCUS26772</name>
</gene>
<comment type="caution">
    <text evidence="1">The sequence shown here is derived from an EMBL/GenBank/DDBJ whole genome shotgun (WGS) entry which is preliminary data.</text>
</comment>
<feature type="non-terminal residue" evidence="1">
    <location>
        <position position="1"/>
    </location>
</feature>
<name>A0ABN9S5T0_9DINO</name>
<organism evidence="1 2">
    <name type="scientific">Prorocentrum cordatum</name>
    <dbReference type="NCBI Taxonomy" id="2364126"/>
    <lineage>
        <taxon>Eukaryota</taxon>
        <taxon>Sar</taxon>
        <taxon>Alveolata</taxon>
        <taxon>Dinophyceae</taxon>
        <taxon>Prorocentrales</taxon>
        <taxon>Prorocentraceae</taxon>
        <taxon>Prorocentrum</taxon>
    </lineage>
</organism>
<protein>
    <recommendedName>
        <fullName evidence="3">E3 ubiquitin-protein ligase</fullName>
    </recommendedName>
</protein>
<proteinExistence type="predicted"/>
<evidence type="ECO:0008006" key="3">
    <source>
        <dbReference type="Google" id="ProtNLM"/>
    </source>
</evidence>
<evidence type="ECO:0000313" key="1">
    <source>
        <dbReference type="EMBL" id="CAK0827163.1"/>
    </source>
</evidence>
<reference evidence="1" key="1">
    <citation type="submission" date="2023-10" db="EMBL/GenBank/DDBJ databases">
        <authorList>
            <person name="Chen Y."/>
            <person name="Shah S."/>
            <person name="Dougan E. K."/>
            <person name="Thang M."/>
            <person name="Chan C."/>
        </authorList>
    </citation>
    <scope>NUCLEOTIDE SEQUENCE [LARGE SCALE GENOMIC DNA]</scope>
</reference>
<evidence type="ECO:0000313" key="2">
    <source>
        <dbReference type="Proteomes" id="UP001189429"/>
    </source>
</evidence>
<dbReference type="Proteomes" id="UP001189429">
    <property type="component" value="Unassembled WGS sequence"/>
</dbReference>
<keyword evidence="2" id="KW-1185">Reference proteome</keyword>